<keyword evidence="11" id="KW-1185">Reference proteome</keyword>
<dbReference type="OrthoDB" id="79562at2759"/>
<evidence type="ECO:0000256" key="2">
    <source>
        <dbReference type="ARBA" id="ARBA00010136"/>
    </source>
</evidence>
<organism evidence="10 11">
    <name type="scientific">Dibothriocephalus latus</name>
    <name type="common">Fish tapeworm</name>
    <name type="synonym">Diphyllobothrium latum</name>
    <dbReference type="NCBI Taxonomy" id="60516"/>
    <lineage>
        <taxon>Eukaryota</taxon>
        <taxon>Metazoa</taxon>
        <taxon>Spiralia</taxon>
        <taxon>Lophotrochozoa</taxon>
        <taxon>Platyhelminthes</taxon>
        <taxon>Cestoda</taxon>
        <taxon>Eucestoda</taxon>
        <taxon>Diphyllobothriidea</taxon>
        <taxon>Diphyllobothriidae</taxon>
        <taxon>Dibothriocephalus</taxon>
    </lineage>
</organism>
<keyword evidence="7" id="KW-0482">Metalloprotease</keyword>
<dbReference type="PANTHER" id="PTHR45726">
    <property type="entry name" value="LEUKOTRIENE A-4 HYDROLASE"/>
    <property type="match status" value="1"/>
</dbReference>
<keyword evidence="5" id="KW-0378">Hydrolase</keyword>
<dbReference type="Pfam" id="PF17900">
    <property type="entry name" value="Peptidase_M1_N"/>
    <property type="match status" value="1"/>
</dbReference>
<accession>A0A3P7LMW8</accession>
<evidence type="ECO:0000256" key="3">
    <source>
        <dbReference type="ARBA" id="ARBA00022670"/>
    </source>
</evidence>
<dbReference type="Gene3D" id="3.30.2010.30">
    <property type="match status" value="1"/>
</dbReference>
<feature type="domain" description="Aminopeptidase N-like N-terminal" evidence="9">
    <location>
        <begin position="34"/>
        <end position="211"/>
    </location>
</feature>
<dbReference type="InterPro" id="IPR042097">
    <property type="entry name" value="Aminopeptidase_N-like_N_sf"/>
</dbReference>
<dbReference type="InterPro" id="IPR045357">
    <property type="entry name" value="Aminopeptidase_N-like_N"/>
</dbReference>
<feature type="domain" description="Peptidase M1 membrane alanine aminopeptidase" evidence="8">
    <location>
        <begin position="260"/>
        <end position="305"/>
    </location>
</feature>
<evidence type="ECO:0000256" key="6">
    <source>
        <dbReference type="ARBA" id="ARBA00022833"/>
    </source>
</evidence>
<dbReference type="AlphaFoldDB" id="A0A3P7LMW8"/>
<reference evidence="10 11" key="1">
    <citation type="submission" date="2018-11" db="EMBL/GenBank/DDBJ databases">
        <authorList>
            <consortium name="Pathogen Informatics"/>
        </authorList>
    </citation>
    <scope>NUCLEOTIDE SEQUENCE [LARGE SCALE GENOMIC DNA]</scope>
</reference>
<evidence type="ECO:0000256" key="5">
    <source>
        <dbReference type="ARBA" id="ARBA00022801"/>
    </source>
</evidence>
<dbReference type="Pfam" id="PF01433">
    <property type="entry name" value="Peptidase_M1"/>
    <property type="match status" value="1"/>
</dbReference>
<evidence type="ECO:0000256" key="7">
    <source>
        <dbReference type="ARBA" id="ARBA00023049"/>
    </source>
</evidence>
<dbReference type="InterPro" id="IPR034015">
    <property type="entry name" value="M1_LTA4H"/>
</dbReference>
<evidence type="ECO:0000256" key="1">
    <source>
        <dbReference type="ARBA" id="ARBA00001947"/>
    </source>
</evidence>
<dbReference type="Proteomes" id="UP000281553">
    <property type="component" value="Unassembled WGS sequence"/>
</dbReference>
<dbReference type="InterPro" id="IPR014782">
    <property type="entry name" value="Peptidase_M1_dom"/>
</dbReference>
<comment type="similarity">
    <text evidence="2">Belongs to the peptidase M1 family.</text>
</comment>
<dbReference type="PANTHER" id="PTHR45726:SF3">
    <property type="entry name" value="LEUKOTRIENE A-4 HYDROLASE"/>
    <property type="match status" value="1"/>
</dbReference>
<dbReference type="SUPFAM" id="SSF63737">
    <property type="entry name" value="Leukotriene A4 hydrolase N-terminal domain"/>
    <property type="match status" value="1"/>
</dbReference>
<keyword evidence="4" id="KW-0479">Metal-binding</keyword>
<dbReference type="GO" id="GO:0008237">
    <property type="term" value="F:metallopeptidase activity"/>
    <property type="evidence" value="ECO:0007669"/>
    <property type="project" value="UniProtKB-KW"/>
</dbReference>
<dbReference type="GO" id="GO:0008270">
    <property type="term" value="F:zinc ion binding"/>
    <property type="evidence" value="ECO:0007669"/>
    <property type="project" value="InterPro"/>
</dbReference>
<sequence length="307" mass="34591">MALFFQGANDLILEQCSDPSSNSNPEYFLTRHVNFNWRIDFNTKTISACVAYEMIPFDLYTTPDQMLVFDVKDLEISKVCINQMEAKWLLTDGPYPELGNCLKIHLPRQTQSFTLHIEYRTSPQSSALQWLDAAMTADKQKPFLFTQCQSIHARSLFPCQDTPRVKFTYTATVCADPCMTVLMGAKYFMDPNACPSSGQPVHKFEQPMPIPNMRYEDDKLELCIINGGSRGPSQIGPRSRVWAEPSVVGKAAYEFGEVDKIISAAERLCGPYQWGNYDIVVLPPSFPYGGMENPCLTFVTPCLLVSV</sequence>
<protein>
    <submittedName>
        <fullName evidence="10">Uncharacterized protein</fullName>
    </submittedName>
</protein>
<comment type="cofactor">
    <cofactor evidence="1">
        <name>Zn(2+)</name>
        <dbReference type="ChEBI" id="CHEBI:29105"/>
    </cofactor>
</comment>
<dbReference type="FunFam" id="3.30.2010.30:FF:000001">
    <property type="entry name" value="Leukotriene A(4) hydrolase"/>
    <property type="match status" value="1"/>
</dbReference>
<name>A0A3P7LMW8_DIBLA</name>
<keyword evidence="3" id="KW-0645">Protease</keyword>
<evidence type="ECO:0000313" key="11">
    <source>
        <dbReference type="Proteomes" id="UP000281553"/>
    </source>
</evidence>
<evidence type="ECO:0000256" key="4">
    <source>
        <dbReference type="ARBA" id="ARBA00022723"/>
    </source>
</evidence>
<evidence type="ECO:0000259" key="8">
    <source>
        <dbReference type="Pfam" id="PF01433"/>
    </source>
</evidence>
<dbReference type="EMBL" id="UYRU01051122">
    <property type="protein sequence ID" value="VDN11278.1"/>
    <property type="molecule type" value="Genomic_DNA"/>
</dbReference>
<dbReference type="SUPFAM" id="SSF55486">
    <property type="entry name" value="Metalloproteases ('zincins'), catalytic domain"/>
    <property type="match status" value="1"/>
</dbReference>
<dbReference type="GO" id="GO:0006508">
    <property type="term" value="P:proteolysis"/>
    <property type="evidence" value="ECO:0007669"/>
    <property type="project" value="UniProtKB-KW"/>
</dbReference>
<dbReference type="Gene3D" id="2.60.40.1730">
    <property type="entry name" value="tricorn interacting facor f3 domain"/>
    <property type="match status" value="1"/>
</dbReference>
<keyword evidence="6" id="KW-0862">Zinc</keyword>
<proteinExistence type="inferred from homology"/>
<evidence type="ECO:0000313" key="10">
    <source>
        <dbReference type="EMBL" id="VDN11278.1"/>
    </source>
</evidence>
<evidence type="ECO:0000259" key="9">
    <source>
        <dbReference type="Pfam" id="PF17900"/>
    </source>
</evidence>
<gene>
    <name evidence="10" type="ORF">DILT_LOCUS7109</name>
</gene>